<keyword evidence="1" id="KW-0472">Membrane</keyword>
<keyword evidence="1 2" id="KW-0812">Transmembrane</keyword>
<dbReference type="EMBL" id="CM001220">
    <property type="protein sequence ID" value="AES92671.1"/>
    <property type="molecule type" value="Genomic_DNA"/>
</dbReference>
<reference evidence="2 4" key="2">
    <citation type="journal article" date="2014" name="BMC Genomics">
        <title>An improved genome release (version Mt4.0) for the model legume Medicago truncatula.</title>
        <authorList>
            <person name="Tang H."/>
            <person name="Krishnakumar V."/>
            <person name="Bidwell S."/>
            <person name="Rosen B."/>
            <person name="Chan A."/>
            <person name="Zhou S."/>
            <person name="Gentzbittel L."/>
            <person name="Childs K.L."/>
            <person name="Yandell M."/>
            <person name="Gundlach H."/>
            <person name="Mayer K.F."/>
            <person name="Schwartz D.C."/>
            <person name="Town C.D."/>
        </authorList>
    </citation>
    <scope>GENOME REANNOTATION</scope>
    <source>
        <strain evidence="3 4">cv. Jemalong A17</strain>
    </source>
</reference>
<gene>
    <name evidence="2" type="ordered locus">MTR_4g132600</name>
</gene>
<evidence type="ECO:0000256" key="1">
    <source>
        <dbReference type="SAM" id="Phobius"/>
    </source>
</evidence>
<name>G7KK42_MEDTR</name>
<sequence length="162" mass="18196">MDQSTTHNQHNKHGVAVSIQNGIGTGGICRHVTNIRDILLFFQVLEKCKHVSTLLIENEKLSKNNVDNNADASICKSIIRSLLYLPGIWFVVFSLSSKKQEMVSQSSAEAEYIFVVAVTNKLFVVAVWVHNKYGIAIIKNSVQLGRTKHIDVKYQSIREAEK</sequence>
<proteinExistence type="predicted"/>
<dbReference type="PaxDb" id="3880-AES75486"/>
<keyword evidence="4" id="KW-1185">Reference proteome</keyword>
<feature type="transmembrane region" description="Helical" evidence="1">
    <location>
        <begin position="112"/>
        <end position="129"/>
    </location>
</feature>
<protein>
    <submittedName>
        <fullName evidence="2">Transmembrane protein, putative</fullName>
    </submittedName>
</protein>
<evidence type="ECO:0000313" key="3">
    <source>
        <dbReference type="EnsemblPlants" id="AES92671"/>
    </source>
</evidence>
<organism evidence="2 4">
    <name type="scientific">Medicago truncatula</name>
    <name type="common">Barrel medic</name>
    <name type="synonym">Medicago tribuloides</name>
    <dbReference type="NCBI Taxonomy" id="3880"/>
    <lineage>
        <taxon>Eukaryota</taxon>
        <taxon>Viridiplantae</taxon>
        <taxon>Streptophyta</taxon>
        <taxon>Embryophyta</taxon>
        <taxon>Tracheophyta</taxon>
        <taxon>Spermatophyta</taxon>
        <taxon>Magnoliopsida</taxon>
        <taxon>eudicotyledons</taxon>
        <taxon>Gunneridae</taxon>
        <taxon>Pentapetalae</taxon>
        <taxon>rosids</taxon>
        <taxon>fabids</taxon>
        <taxon>Fabales</taxon>
        <taxon>Fabaceae</taxon>
        <taxon>Papilionoideae</taxon>
        <taxon>50 kb inversion clade</taxon>
        <taxon>NPAAA clade</taxon>
        <taxon>Hologalegina</taxon>
        <taxon>IRL clade</taxon>
        <taxon>Trifolieae</taxon>
        <taxon>Medicago</taxon>
    </lineage>
</organism>
<dbReference type="PANTHER" id="PTHR11439:SF502">
    <property type="entry name" value="SECRETED RXLR EFFECTOR PROTEIN 161-LIKE"/>
    <property type="match status" value="1"/>
</dbReference>
<keyword evidence="1" id="KW-1133">Transmembrane helix</keyword>
<evidence type="ECO:0000313" key="2">
    <source>
        <dbReference type="EMBL" id="AES92671.1"/>
    </source>
</evidence>
<evidence type="ECO:0000313" key="4">
    <source>
        <dbReference type="Proteomes" id="UP000002051"/>
    </source>
</evidence>
<dbReference type="HOGENOM" id="CLU_1637914_0_0_1"/>
<reference evidence="2 4" key="1">
    <citation type="journal article" date="2011" name="Nature">
        <title>The Medicago genome provides insight into the evolution of rhizobial symbioses.</title>
        <authorList>
            <person name="Young N.D."/>
            <person name="Debelle F."/>
            <person name="Oldroyd G.E."/>
            <person name="Geurts R."/>
            <person name="Cannon S.B."/>
            <person name="Udvardi M.K."/>
            <person name="Benedito V.A."/>
            <person name="Mayer K.F."/>
            <person name="Gouzy J."/>
            <person name="Schoof H."/>
            <person name="Van de Peer Y."/>
            <person name="Proost S."/>
            <person name="Cook D.R."/>
            <person name="Meyers B.C."/>
            <person name="Spannagl M."/>
            <person name="Cheung F."/>
            <person name="De Mita S."/>
            <person name="Krishnakumar V."/>
            <person name="Gundlach H."/>
            <person name="Zhou S."/>
            <person name="Mudge J."/>
            <person name="Bharti A.K."/>
            <person name="Murray J.D."/>
            <person name="Naoumkina M.A."/>
            <person name="Rosen B."/>
            <person name="Silverstein K.A."/>
            <person name="Tang H."/>
            <person name="Rombauts S."/>
            <person name="Zhao P.X."/>
            <person name="Zhou P."/>
            <person name="Barbe V."/>
            <person name="Bardou P."/>
            <person name="Bechner M."/>
            <person name="Bellec A."/>
            <person name="Berger A."/>
            <person name="Berges H."/>
            <person name="Bidwell S."/>
            <person name="Bisseling T."/>
            <person name="Choisne N."/>
            <person name="Couloux A."/>
            <person name="Denny R."/>
            <person name="Deshpande S."/>
            <person name="Dai X."/>
            <person name="Doyle J.J."/>
            <person name="Dudez A.M."/>
            <person name="Farmer A.D."/>
            <person name="Fouteau S."/>
            <person name="Franken C."/>
            <person name="Gibelin C."/>
            <person name="Gish J."/>
            <person name="Goldstein S."/>
            <person name="Gonzalez A.J."/>
            <person name="Green P.J."/>
            <person name="Hallab A."/>
            <person name="Hartog M."/>
            <person name="Hua A."/>
            <person name="Humphray S.J."/>
            <person name="Jeong D.H."/>
            <person name="Jing Y."/>
            <person name="Jocker A."/>
            <person name="Kenton S.M."/>
            <person name="Kim D.J."/>
            <person name="Klee K."/>
            <person name="Lai H."/>
            <person name="Lang C."/>
            <person name="Lin S."/>
            <person name="Macmil S.L."/>
            <person name="Magdelenat G."/>
            <person name="Matthews L."/>
            <person name="McCorrison J."/>
            <person name="Monaghan E.L."/>
            <person name="Mun J.H."/>
            <person name="Najar F.Z."/>
            <person name="Nicholson C."/>
            <person name="Noirot C."/>
            <person name="O'Bleness M."/>
            <person name="Paule C.R."/>
            <person name="Poulain J."/>
            <person name="Prion F."/>
            <person name="Qin B."/>
            <person name="Qu C."/>
            <person name="Retzel E.F."/>
            <person name="Riddle C."/>
            <person name="Sallet E."/>
            <person name="Samain S."/>
            <person name="Samson N."/>
            <person name="Sanders I."/>
            <person name="Saurat O."/>
            <person name="Scarpelli C."/>
            <person name="Schiex T."/>
            <person name="Segurens B."/>
            <person name="Severin A.J."/>
            <person name="Sherrier D.J."/>
            <person name="Shi R."/>
            <person name="Sims S."/>
            <person name="Singer S.R."/>
            <person name="Sinharoy S."/>
            <person name="Sterck L."/>
            <person name="Viollet A."/>
            <person name="Wang B.B."/>
            <person name="Wang K."/>
            <person name="Wang M."/>
            <person name="Wang X."/>
            <person name="Warfsmann J."/>
            <person name="Weissenbach J."/>
            <person name="White D.D."/>
            <person name="White J.D."/>
            <person name="Wiley G.B."/>
            <person name="Wincker P."/>
            <person name="Xing Y."/>
            <person name="Yang L."/>
            <person name="Yao Z."/>
            <person name="Ying F."/>
            <person name="Zhai J."/>
            <person name="Zhou L."/>
            <person name="Zuber A."/>
            <person name="Denarie J."/>
            <person name="Dixon R.A."/>
            <person name="May G.D."/>
            <person name="Schwartz D.C."/>
            <person name="Rogers J."/>
            <person name="Quetier F."/>
            <person name="Town C.D."/>
            <person name="Roe B.A."/>
        </authorList>
    </citation>
    <scope>NUCLEOTIDE SEQUENCE [LARGE SCALE GENOMIC DNA]</scope>
    <source>
        <strain evidence="2">A17</strain>
        <strain evidence="3 4">cv. Jemalong A17</strain>
    </source>
</reference>
<accession>G7KK42</accession>
<dbReference type="AlphaFoldDB" id="G7KK42"/>
<dbReference type="PANTHER" id="PTHR11439">
    <property type="entry name" value="GAG-POL-RELATED RETROTRANSPOSON"/>
    <property type="match status" value="1"/>
</dbReference>
<dbReference type="Proteomes" id="UP000002051">
    <property type="component" value="Chromosome 4"/>
</dbReference>
<reference evidence="3" key="3">
    <citation type="submission" date="2015-04" db="UniProtKB">
        <authorList>
            <consortium name="EnsemblPlants"/>
        </authorList>
    </citation>
    <scope>IDENTIFICATION</scope>
    <source>
        <strain evidence="3">cv. Jemalong A17</strain>
    </source>
</reference>
<dbReference type="eggNOG" id="KOG0017">
    <property type="taxonomic scope" value="Eukaryota"/>
</dbReference>
<feature type="transmembrane region" description="Helical" evidence="1">
    <location>
        <begin position="78"/>
        <end position="97"/>
    </location>
</feature>
<dbReference type="EnsemblPlants" id="AES92671">
    <property type="protein sequence ID" value="AES92671"/>
    <property type="gene ID" value="MTR_4g132600"/>
</dbReference>